<evidence type="ECO:0000313" key="6">
    <source>
        <dbReference type="EMBL" id="MBS0124734.1"/>
    </source>
</evidence>
<dbReference type="InterPro" id="IPR050469">
    <property type="entry name" value="Diguanylate_Cyclase"/>
</dbReference>
<organism evidence="6 7">
    <name type="scientific">Thetidibacter halocola</name>
    <dbReference type="NCBI Taxonomy" id="2827239"/>
    <lineage>
        <taxon>Bacteria</taxon>
        <taxon>Pseudomonadati</taxon>
        <taxon>Pseudomonadota</taxon>
        <taxon>Alphaproteobacteria</taxon>
        <taxon>Rhodobacterales</taxon>
        <taxon>Roseobacteraceae</taxon>
        <taxon>Thetidibacter</taxon>
    </lineage>
</organism>
<accession>A0A8J7WGS7</accession>
<keyword evidence="7" id="KW-1185">Reference proteome</keyword>
<dbReference type="PROSITE" id="PS50887">
    <property type="entry name" value="GGDEF"/>
    <property type="match status" value="1"/>
</dbReference>
<dbReference type="SMART" id="SM00267">
    <property type="entry name" value="GGDEF"/>
    <property type="match status" value="1"/>
</dbReference>
<evidence type="ECO:0000256" key="2">
    <source>
        <dbReference type="ARBA" id="ARBA00034247"/>
    </source>
</evidence>
<dbReference type="Gene3D" id="3.30.70.270">
    <property type="match status" value="1"/>
</dbReference>
<dbReference type="CDD" id="cd01949">
    <property type="entry name" value="GGDEF"/>
    <property type="match status" value="1"/>
</dbReference>
<dbReference type="GO" id="GO:0005886">
    <property type="term" value="C:plasma membrane"/>
    <property type="evidence" value="ECO:0007669"/>
    <property type="project" value="TreeGrafter"/>
</dbReference>
<dbReference type="EMBL" id="JAGTUU010000004">
    <property type="protein sequence ID" value="MBS0124734.1"/>
    <property type="molecule type" value="Genomic_DNA"/>
</dbReference>
<evidence type="ECO:0000259" key="5">
    <source>
        <dbReference type="PROSITE" id="PS50887"/>
    </source>
</evidence>
<keyword evidence="6" id="KW-0548">Nucleotidyltransferase</keyword>
<dbReference type="PANTHER" id="PTHR45138:SF9">
    <property type="entry name" value="DIGUANYLATE CYCLASE DGCM-RELATED"/>
    <property type="match status" value="1"/>
</dbReference>
<dbReference type="NCBIfam" id="TIGR00254">
    <property type="entry name" value="GGDEF"/>
    <property type="match status" value="1"/>
</dbReference>
<reference evidence="6" key="1">
    <citation type="submission" date="2021-04" db="EMBL/GenBank/DDBJ databases">
        <authorList>
            <person name="Yoon J."/>
        </authorList>
    </citation>
    <scope>NUCLEOTIDE SEQUENCE</scope>
    <source>
        <strain evidence="6">KMU-90</strain>
    </source>
</reference>
<dbReference type="InterPro" id="IPR029787">
    <property type="entry name" value="Nucleotide_cyclase"/>
</dbReference>
<evidence type="ECO:0000256" key="3">
    <source>
        <dbReference type="SAM" id="Phobius"/>
    </source>
</evidence>
<dbReference type="InterPro" id="IPR000160">
    <property type="entry name" value="GGDEF_dom"/>
</dbReference>
<dbReference type="GO" id="GO:0052621">
    <property type="term" value="F:diguanylate cyclase activity"/>
    <property type="evidence" value="ECO:0007669"/>
    <property type="project" value="UniProtKB-EC"/>
</dbReference>
<protein>
    <recommendedName>
        <fullName evidence="1">diguanylate cyclase</fullName>
        <ecNumber evidence="1">2.7.7.65</ecNumber>
    </recommendedName>
</protein>
<evidence type="ECO:0000256" key="1">
    <source>
        <dbReference type="ARBA" id="ARBA00012528"/>
    </source>
</evidence>
<dbReference type="GO" id="GO:0007165">
    <property type="term" value="P:signal transduction"/>
    <property type="evidence" value="ECO:0007669"/>
    <property type="project" value="InterPro"/>
</dbReference>
<dbReference type="RefSeq" id="WP_212536696.1">
    <property type="nucleotide sequence ID" value="NZ_JAGTUU010000004.1"/>
</dbReference>
<sequence length="280" mass="29695">MRLYRILDKLFPSSFGAKVCFVVICAGILPPGIIALHLFLTGGAEALASPFLVLGAMGSGGAVFLTIVAVQALLQALHELTHALHDMQGRRIYRPLPTRFGDEIGLAMRSANRMAEALGARVDPALVDSCIDPLTGVFTAEGFDTALREARGGTMLAIELDDFTGLNAADDGIAADRILVIIGRVLREAVRKGDVVGYCTPGAFSVFLSGAGREVARHVAERIRQQVARETAPFEPPVTVSVGLAVRNPEEEVSGLMRRAEEALDHARSGGRDRVALAGG</sequence>
<dbReference type="GO" id="GO:0043709">
    <property type="term" value="P:cell adhesion involved in single-species biofilm formation"/>
    <property type="evidence" value="ECO:0007669"/>
    <property type="project" value="TreeGrafter"/>
</dbReference>
<dbReference type="Pfam" id="PF00990">
    <property type="entry name" value="GGDEF"/>
    <property type="match status" value="1"/>
</dbReference>
<keyword evidence="6" id="KW-0808">Transferase</keyword>
<dbReference type="GO" id="GO:1902201">
    <property type="term" value="P:negative regulation of bacterial-type flagellum-dependent cell motility"/>
    <property type="evidence" value="ECO:0007669"/>
    <property type="project" value="TreeGrafter"/>
</dbReference>
<dbReference type="SUPFAM" id="SSF55073">
    <property type="entry name" value="Nucleotide cyclase"/>
    <property type="match status" value="1"/>
</dbReference>
<dbReference type="InterPro" id="IPR003660">
    <property type="entry name" value="HAMP_dom"/>
</dbReference>
<keyword evidence="3" id="KW-0472">Membrane</keyword>
<feature type="transmembrane region" description="Helical" evidence="3">
    <location>
        <begin position="20"/>
        <end position="40"/>
    </location>
</feature>
<dbReference type="EC" id="2.7.7.65" evidence="1"/>
<keyword evidence="3" id="KW-1133">Transmembrane helix</keyword>
<dbReference type="Gene3D" id="6.10.340.10">
    <property type="match status" value="1"/>
</dbReference>
<dbReference type="PROSITE" id="PS50885">
    <property type="entry name" value="HAMP"/>
    <property type="match status" value="1"/>
</dbReference>
<evidence type="ECO:0000313" key="7">
    <source>
        <dbReference type="Proteomes" id="UP000681356"/>
    </source>
</evidence>
<dbReference type="Proteomes" id="UP000681356">
    <property type="component" value="Unassembled WGS sequence"/>
</dbReference>
<feature type="domain" description="GGDEF" evidence="5">
    <location>
        <begin position="151"/>
        <end position="280"/>
    </location>
</feature>
<feature type="domain" description="HAMP" evidence="4">
    <location>
        <begin position="71"/>
        <end position="123"/>
    </location>
</feature>
<gene>
    <name evidence="6" type="ORF">KB874_11570</name>
</gene>
<dbReference type="CDD" id="cd06225">
    <property type="entry name" value="HAMP"/>
    <property type="match status" value="1"/>
</dbReference>
<dbReference type="AlphaFoldDB" id="A0A8J7WGS7"/>
<proteinExistence type="predicted"/>
<dbReference type="InterPro" id="IPR043128">
    <property type="entry name" value="Rev_trsase/Diguanyl_cyclase"/>
</dbReference>
<dbReference type="PANTHER" id="PTHR45138">
    <property type="entry name" value="REGULATORY COMPONENTS OF SENSORY TRANSDUCTION SYSTEM"/>
    <property type="match status" value="1"/>
</dbReference>
<feature type="transmembrane region" description="Helical" evidence="3">
    <location>
        <begin position="52"/>
        <end position="74"/>
    </location>
</feature>
<keyword evidence="3" id="KW-0812">Transmembrane</keyword>
<comment type="catalytic activity">
    <reaction evidence="2">
        <text>2 GTP = 3',3'-c-di-GMP + 2 diphosphate</text>
        <dbReference type="Rhea" id="RHEA:24898"/>
        <dbReference type="ChEBI" id="CHEBI:33019"/>
        <dbReference type="ChEBI" id="CHEBI:37565"/>
        <dbReference type="ChEBI" id="CHEBI:58805"/>
        <dbReference type="EC" id="2.7.7.65"/>
    </reaction>
</comment>
<comment type="caution">
    <text evidence="6">The sequence shown here is derived from an EMBL/GenBank/DDBJ whole genome shotgun (WGS) entry which is preliminary data.</text>
</comment>
<evidence type="ECO:0000259" key="4">
    <source>
        <dbReference type="PROSITE" id="PS50885"/>
    </source>
</evidence>
<name>A0A8J7WGS7_9RHOB</name>